<dbReference type="EMBL" id="GG658170">
    <property type="protein sequence ID" value="EEO29261.1"/>
    <property type="molecule type" value="Genomic_DNA"/>
</dbReference>
<dbReference type="PROSITE" id="PS00924">
    <property type="entry name" value="ASP_GLU_RACEMASE_2"/>
    <property type="match status" value="1"/>
</dbReference>
<dbReference type="Proteomes" id="UP000005089">
    <property type="component" value="Unassembled WGS sequence"/>
</dbReference>
<dbReference type="AlphaFoldDB" id="C3X7T5"/>
<dbReference type="HAMAP" id="MF_00258">
    <property type="entry name" value="Glu_racemase"/>
    <property type="match status" value="1"/>
</dbReference>
<proteinExistence type="inferred from homology"/>
<organism evidence="8 9">
    <name type="scientific">Oxalobacter formigenes OXCC13</name>
    <dbReference type="NCBI Taxonomy" id="556269"/>
    <lineage>
        <taxon>Bacteria</taxon>
        <taxon>Pseudomonadati</taxon>
        <taxon>Pseudomonadota</taxon>
        <taxon>Betaproteobacteria</taxon>
        <taxon>Burkholderiales</taxon>
        <taxon>Oxalobacteraceae</taxon>
        <taxon>Oxalobacter</taxon>
    </lineage>
</organism>
<dbReference type="PANTHER" id="PTHR21198">
    <property type="entry name" value="GLUTAMATE RACEMASE"/>
    <property type="match status" value="1"/>
</dbReference>
<evidence type="ECO:0000256" key="3">
    <source>
        <dbReference type="ARBA" id="ARBA00022960"/>
    </source>
</evidence>
<dbReference type="HOGENOM" id="CLU_052344_1_0_4"/>
<dbReference type="InterPro" id="IPR015942">
    <property type="entry name" value="Asp/Glu/hydantoin_racemase"/>
</dbReference>
<dbReference type="GO" id="GO:0071555">
    <property type="term" value="P:cell wall organization"/>
    <property type="evidence" value="ECO:0007669"/>
    <property type="project" value="UniProtKB-KW"/>
</dbReference>
<reference evidence="8 9" key="1">
    <citation type="submission" date="2009-02" db="EMBL/GenBank/DDBJ databases">
        <title>The Genome Sequence of Oxalobacter formigenes OXCC13.</title>
        <authorList>
            <consortium name="The Broad Institute Genome Sequencing Platform"/>
            <person name="Ward D."/>
            <person name="Young S.K."/>
            <person name="Kodira C.D."/>
            <person name="Zeng Q."/>
            <person name="Koehrsen M."/>
            <person name="Alvarado L."/>
            <person name="Berlin A."/>
            <person name="Borenstein D."/>
            <person name="Chen Z."/>
            <person name="Engels R."/>
            <person name="Freedman E."/>
            <person name="Gellesch M."/>
            <person name="Goldberg J."/>
            <person name="Griggs A."/>
            <person name="Gujja S."/>
            <person name="Heiman D."/>
            <person name="Hepburn T."/>
            <person name="Howarth C."/>
            <person name="Jen D."/>
            <person name="Larson L."/>
            <person name="Lewis B."/>
            <person name="Mehta T."/>
            <person name="Park D."/>
            <person name="Pearson M."/>
            <person name="Roberts A."/>
            <person name="Saif S."/>
            <person name="Shea T."/>
            <person name="Shenoy N."/>
            <person name="Sisk P."/>
            <person name="Stolte C."/>
            <person name="Sykes S."/>
            <person name="Walk T."/>
            <person name="White J."/>
            <person name="Yandava C."/>
            <person name="Allison M.J."/>
            <person name="Lander E."/>
            <person name="Nusbaum C."/>
            <person name="Galagan J."/>
            <person name="Birren B."/>
        </authorList>
    </citation>
    <scope>NUCLEOTIDE SEQUENCE [LARGE SCALE GENOMIC DNA]</scope>
    <source>
        <strain evidence="8 9">OXCC13</strain>
    </source>
</reference>
<dbReference type="PANTHER" id="PTHR21198:SF2">
    <property type="entry name" value="GLUTAMATE RACEMASE"/>
    <property type="match status" value="1"/>
</dbReference>
<dbReference type="GeneID" id="77135813"/>
<feature type="binding site" evidence="7">
    <location>
        <begin position="86"/>
        <end position="87"/>
    </location>
    <ligand>
        <name>substrate</name>
    </ligand>
</feature>
<evidence type="ECO:0000256" key="6">
    <source>
        <dbReference type="ARBA" id="ARBA00023316"/>
    </source>
</evidence>
<feature type="binding site" evidence="7">
    <location>
        <begin position="199"/>
        <end position="200"/>
    </location>
    <ligand>
        <name>substrate</name>
    </ligand>
</feature>
<gene>
    <name evidence="7 8" type="primary">murI</name>
    <name evidence="8" type="ORF">OFBG_00289</name>
</gene>
<feature type="binding site" evidence="7">
    <location>
        <begin position="22"/>
        <end position="23"/>
    </location>
    <ligand>
        <name>substrate</name>
    </ligand>
</feature>
<evidence type="ECO:0000256" key="7">
    <source>
        <dbReference type="HAMAP-Rule" id="MF_00258"/>
    </source>
</evidence>
<evidence type="ECO:0000256" key="4">
    <source>
        <dbReference type="ARBA" id="ARBA00022984"/>
    </source>
</evidence>
<keyword evidence="5 7" id="KW-0413">Isomerase</keyword>
<feature type="binding site" evidence="7">
    <location>
        <begin position="54"/>
        <end position="55"/>
    </location>
    <ligand>
        <name>substrate</name>
    </ligand>
</feature>
<evidence type="ECO:0000256" key="5">
    <source>
        <dbReference type="ARBA" id="ARBA00023235"/>
    </source>
</evidence>
<evidence type="ECO:0000313" key="8">
    <source>
        <dbReference type="EMBL" id="EEO29261.1"/>
    </source>
</evidence>
<evidence type="ECO:0000256" key="1">
    <source>
        <dbReference type="ARBA" id="ARBA00001602"/>
    </source>
</evidence>
<comment type="pathway">
    <text evidence="7">Cell wall biogenesis; peptidoglycan biosynthesis.</text>
</comment>
<dbReference type="InterPro" id="IPR004391">
    <property type="entry name" value="Glu_race"/>
</dbReference>
<dbReference type="Pfam" id="PF01177">
    <property type="entry name" value="Asp_Glu_race"/>
    <property type="match status" value="1"/>
</dbReference>
<dbReference type="GO" id="GO:0009252">
    <property type="term" value="P:peptidoglycan biosynthetic process"/>
    <property type="evidence" value="ECO:0007669"/>
    <property type="project" value="UniProtKB-UniRule"/>
</dbReference>
<dbReference type="NCBIfam" id="TIGR00067">
    <property type="entry name" value="glut_race"/>
    <property type="match status" value="1"/>
</dbReference>
<dbReference type="UniPathway" id="UPA00219"/>
<protein>
    <recommendedName>
        <fullName evidence="2 7">Glutamate racemase</fullName>
        <ecNumber evidence="2 7">5.1.1.3</ecNumber>
    </recommendedName>
</protein>
<keyword evidence="3 7" id="KW-0133">Cell shape</keyword>
<accession>C3X7T5</accession>
<evidence type="ECO:0000256" key="2">
    <source>
        <dbReference type="ARBA" id="ARBA00013090"/>
    </source>
</evidence>
<dbReference type="STRING" id="847.BRW83_1988"/>
<dbReference type="InterPro" id="IPR018187">
    <property type="entry name" value="Asp/Glu_racemase_AS_1"/>
</dbReference>
<comment type="function">
    <text evidence="7">Provides the (R)-glutamate required for cell wall biosynthesis.</text>
</comment>
<dbReference type="InterPro" id="IPR001920">
    <property type="entry name" value="Asp/Glu_race"/>
</dbReference>
<dbReference type="eggNOG" id="COG0796">
    <property type="taxonomic scope" value="Bacteria"/>
</dbReference>
<dbReference type="PROSITE" id="PS00923">
    <property type="entry name" value="ASP_GLU_RACEMASE_1"/>
    <property type="match status" value="1"/>
</dbReference>
<keyword evidence="6 7" id="KW-0961">Cell wall biogenesis/degradation</keyword>
<keyword evidence="9" id="KW-1185">Reference proteome</keyword>
<dbReference type="Gene3D" id="3.40.50.1860">
    <property type="match status" value="2"/>
</dbReference>
<dbReference type="OrthoDB" id="9801055at2"/>
<comment type="similarity">
    <text evidence="7">Belongs to the aspartate/glutamate racemases family.</text>
</comment>
<dbReference type="RefSeq" id="WP_005879614.1">
    <property type="nucleotide sequence ID" value="NZ_CP019430.1"/>
</dbReference>
<feature type="active site" description="Proton donor/acceptor" evidence="7">
    <location>
        <position position="198"/>
    </location>
</feature>
<name>C3X7T5_OXAFO</name>
<dbReference type="InterPro" id="IPR033134">
    <property type="entry name" value="Asp/Glu_racemase_AS_2"/>
</dbReference>
<keyword evidence="4 7" id="KW-0573">Peptidoglycan synthesis</keyword>
<dbReference type="EC" id="5.1.1.3" evidence="2 7"/>
<dbReference type="SUPFAM" id="SSF53681">
    <property type="entry name" value="Aspartate/glutamate racemase"/>
    <property type="match status" value="2"/>
</dbReference>
<sequence length="283" mass="30823">MNSSASDNSGKLKASGPIGIFDSGVGGLSVLRHIATQLPDEELVYFADSGYAPYGDKPEEFVVERSFLITDFLLKQDIKALVVACNTATAMAIHLLREKYPDLPIVGVEPGLKPAAAKTITGTVGVMATERTLASNKFHVLHQLLNDQTGVHFIMQACNGMADLIEHAELDSEPIFELVQRYLLPLLEQKADTIVLGCTHYPFVRHVIEKVAADYGSTQLNIIDTGYAVARQLKHLLDIYGLNKNGCSPDSLVRAYTSGDPATISHLISRLLQTDMPVLYVSL</sequence>
<evidence type="ECO:0000313" key="9">
    <source>
        <dbReference type="Proteomes" id="UP000005089"/>
    </source>
</evidence>
<dbReference type="GO" id="GO:0008881">
    <property type="term" value="F:glutamate racemase activity"/>
    <property type="evidence" value="ECO:0007669"/>
    <property type="project" value="UniProtKB-UniRule"/>
</dbReference>
<feature type="active site" description="Proton donor/acceptor" evidence="7">
    <location>
        <position position="85"/>
    </location>
</feature>
<dbReference type="GO" id="GO:0008360">
    <property type="term" value="P:regulation of cell shape"/>
    <property type="evidence" value="ECO:0007669"/>
    <property type="project" value="UniProtKB-KW"/>
</dbReference>
<comment type="catalytic activity">
    <reaction evidence="1 7">
        <text>L-glutamate = D-glutamate</text>
        <dbReference type="Rhea" id="RHEA:12813"/>
        <dbReference type="ChEBI" id="CHEBI:29985"/>
        <dbReference type="ChEBI" id="CHEBI:29986"/>
        <dbReference type="EC" id="5.1.1.3"/>
    </reaction>
</comment>